<reference evidence="1" key="1">
    <citation type="submission" date="2021-04" db="EMBL/GenBank/DDBJ databases">
        <authorList>
            <person name="Chebbi M.A.C M."/>
        </authorList>
    </citation>
    <scope>NUCLEOTIDE SEQUENCE</scope>
</reference>
<dbReference type="AlphaFoldDB" id="A0A8J2HA80"/>
<organism evidence="1 2">
    <name type="scientific">Cotesia congregata</name>
    <name type="common">Parasitoid wasp</name>
    <name type="synonym">Apanteles congregatus</name>
    <dbReference type="NCBI Taxonomy" id="51543"/>
    <lineage>
        <taxon>Eukaryota</taxon>
        <taxon>Metazoa</taxon>
        <taxon>Ecdysozoa</taxon>
        <taxon>Arthropoda</taxon>
        <taxon>Hexapoda</taxon>
        <taxon>Insecta</taxon>
        <taxon>Pterygota</taxon>
        <taxon>Neoptera</taxon>
        <taxon>Endopterygota</taxon>
        <taxon>Hymenoptera</taxon>
        <taxon>Apocrita</taxon>
        <taxon>Ichneumonoidea</taxon>
        <taxon>Braconidae</taxon>
        <taxon>Microgastrinae</taxon>
        <taxon>Cotesia</taxon>
    </lineage>
</organism>
<name>A0A8J2HA80_COTCN</name>
<gene>
    <name evidence="1" type="ORF">HICCMSTLAB_LOCUS4939</name>
</gene>
<accession>A0A8J2HA80</accession>
<keyword evidence="2" id="KW-1185">Reference proteome</keyword>
<dbReference type="Proteomes" id="UP000786811">
    <property type="component" value="Unassembled WGS sequence"/>
</dbReference>
<evidence type="ECO:0000313" key="2">
    <source>
        <dbReference type="Proteomes" id="UP000786811"/>
    </source>
</evidence>
<protein>
    <submittedName>
        <fullName evidence="1">Uncharacterized protein</fullName>
    </submittedName>
</protein>
<proteinExistence type="predicted"/>
<evidence type="ECO:0000313" key="1">
    <source>
        <dbReference type="EMBL" id="CAG5088679.1"/>
    </source>
</evidence>
<dbReference type="EMBL" id="CAJNRD030001119">
    <property type="protein sequence ID" value="CAG5088679.1"/>
    <property type="molecule type" value="Genomic_DNA"/>
</dbReference>
<comment type="caution">
    <text evidence="1">The sequence shown here is derived from an EMBL/GenBank/DDBJ whole genome shotgun (WGS) entry which is preliminary data.</text>
</comment>
<sequence length="99" mass="11382">MITVTAINVRSDVTVAGSTDCSIDSAFLCLWPTCACTKKIKILYQLSSFRPHRSPRRPRRLKTRKISREVRIVTIELALGLPRIRLDLKPEFLRIVLFN</sequence>